<dbReference type="Proteomes" id="UP000299102">
    <property type="component" value="Unassembled WGS sequence"/>
</dbReference>
<dbReference type="EMBL" id="BGZK01000345">
    <property type="protein sequence ID" value="GBP38237.1"/>
    <property type="molecule type" value="Genomic_DNA"/>
</dbReference>
<evidence type="ECO:0000313" key="1">
    <source>
        <dbReference type="EMBL" id="GBP38237.1"/>
    </source>
</evidence>
<organism evidence="1 2">
    <name type="scientific">Eumeta variegata</name>
    <name type="common">Bagworm moth</name>
    <name type="synonym">Eumeta japonica</name>
    <dbReference type="NCBI Taxonomy" id="151549"/>
    <lineage>
        <taxon>Eukaryota</taxon>
        <taxon>Metazoa</taxon>
        <taxon>Ecdysozoa</taxon>
        <taxon>Arthropoda</taxon>
        <taxon>Hexapoda</taxon>
        <taxon>Insecta</taxon>
        <taxon>Pterygota</taxon>
        <taxon>Neoptera</taxon>
        <taxon>Endopterygota</taxon>
        <taxon>Lepidoptera</taxon>
        <taxon>Glossata</taxon>
        <taxon>Ditrysia</taxon>
        <taxon>Tineoidea</taxon>
        <taxon>Psychidae</taxon>
        <taxon>Oiketicinae</taxon>
        <taxon>Eumeta</taxon>
    </lineage>
</organism>
<sequence length="153" mass="17561">MRAVQKRAYIGWIACARAAHGACGLQDIKLLVKYSSHIRMAHLGSTGSQKRAHKQLNSDKKWIPSLKSRKATKTLQTCEDLVKIASDFYKNLYDDENYEQCYKDNLNYNWETNSPVQLFNADEIIKNIDKLKIEKSPGPDNIPNEALKLENLY</sequence>
<gene>
    <name evidence="1" type="ORF">EVAR_18117_1</name>
</gene>
<proteinExistence type="predicted"/>
<keyword evidence="2" id="KW-1185">Reference proteome</keyword>
<comment type="caution">
    <text evidence="1">The sequence shown here is derived from an EMBL/GenBank/DDBJ whole genome shotgun (WGS) entry which is preliminary data.</text>
</comment>
<protein>
    <submittedName>
        <fullName evidence="1">Uncharacterized protein</fullName>
    </submittedName>
</protein>
<accession>A0A4C1VIW7</accession>
<dbReference type="OrthoDB" id="410104at2759"/>
<evidence type="ECO:0000313" key="2">
    <source>
        <dbReference type="Proteomes" id="UP000299102"/>
    </source>
</evidence>
<reference evidence="1 2" key="1">
    <citation type="journal article" date="2019" name="Commun. Biol.">
        <title>The bagworm genome reveals a unique fibroin gene that provides high tensile strength.</title>
        <authorList>
            <person name="Kono N."/>
            <person name="Nakamura H."/>
            <person name="Ohtoshi R."/>
            <person name="Tomita M."/>
            <person name="Numata K."/>
            <person name="Arakawa K."/>
        </authorList>
    </citation>
    <scope>NUCLEOTIDE SEQUENCE [LARGE SCALE GENOMIC DNA]</scope>
</reference>
<name>A0A4C1VIW7_EUMVA</name>
<dbReference type="AlphaFoldDB" id="A0A4C1VIW7"/>